<gene>
    <name evidence="9" type="ORF">KDK92_08095</name>
</gene>
<comment type="caution">
    <text evidence="9">The sequence shown here is derived from an EMBL/GenBank/DDBJ whole genome shotgun (WGS) entry which is preliminary data.</text>
</comment>
<evidence type="ECO:0000313" key="9">
    <source>
        <dbReference type="EMBL" id="MCM1989697.1"/>
    </source>
</evidence>
<organism evidence="9 10">
    <name type="scientific">Oceanirhabdus seepicola</name>
    <dbReference type="NCBI Taxonomy" id="2828781"/>
    <lineage>
        <taxon>Bacteria</taxon>
        <taxon>Bacillati</taxon>
        <taxon>Bacillota</taxon>
        <taxon>Clostridia</taxon>
        <taxon>Eubacteriales</taxon>
        <taxon>Clostridiaceae</taxon>
        <taxon>Oceanirhabdus</taxon>
    </lineage>
</organism>
<evidence type="ECO:0000256" key="5">
    <source>
        <dbReference type="ARBA" id="ARBA00023163"/>
    </source>
</evidence>
<dbReference type="PANTHER" id="PTHR43133:SF8">
    <property type="entry name" value="RNA POLYMERASE SIGMA FACTOR HI_1459-RELATED"/>
    <property type="match status" value="1"/>
</dbReference>
<dbReference type="Gene3D" id="1.10.1740.10">
    <property type="match status" value="1"/>
</dbReference>
<dbReference type="PROSITE" id="PS01063">
    <property type="entry name" value="SIGMA70_ECF"/>
    <property type="match status" value="1"/>
</dbReference>
<dbReference type="GO" id="GO:0016987">
    <property type="term" value="F:sigma factor activity"/>
    <property type="evidence" value="ECO:0007669"/>
    <property type="project" value="UniProtKB-KW"/>
</dbReference>
<dbReference type="InterPro" id="IPR039425">
    <property type="entry name" value="RNA_pol_sigma-70-like"/>
</dbReference>
<dbReference type="SUPFAM" id="SSF88946">
    <property type="entry name" value="Sigma2 domain of RNA polymerase sigma factors"/>
    <property type="match status" value="1"/>
</dbReference>
<keyword evidence="3 6" id="KW-0731">Sigma factor</keyword>
<keyword evidence="10" id="KW-1185">Reference proteome</keyword>
<dbReference type="Pfam" id="PF08281">
    <property type="entry name" value="Sigma70_r4_2"/>
    <property type="match status" value="1"/>
</dbReference>
<evidence type="ECO:0000256" key="2">
    <source>
        <dbReference type="ARBA" id="ARBA00023015"/>
    </source>
</evidence>
<evidence type="ECO:0000313" key="10">
    <source>
        <dbReference type="Proteomes" id="UP001056429"/>
    </source>
</evidence>
<dbReference type="InterPro" id="IPR013324">
    <property type="entry name" value="RNA_pol_sigma_r3/r4-like"/>
</dbReference>
<dbReference type="GO" id="GO:0006352">
    <property type="term" value="P:DNA-templated transcription initiation"/>
    <property type="evidence" value="ECO:0007669"/>
    <property type="project" value="InterPro"/>
</dbReference>
<accession>A0A9J6P0R6</accession>
<evidence type="ECO:0000259" key="7">
    <source>
        <dbReference type="Pfam" id="PF04542"/>
    </source>
</evidence>
<dbReference type="InterPro" id="IPR013249">
    <property type="entry name" value="RNA_pol_sigma70_r4_t2"/>
</dbReference>
<dbReference type="InterPro" id="IPR007627">
    <property type="entry name" value="RNA_pol_sigma70_r2"/>
</dbReference>
<evidence type="ECO:0000256" key="3">
    <source>
        <dbReference type="ARBA" id="ARBA00023082"/>
    </source>
</evidence>
<protein>
    <recommendedName>
        <fullName evidence="6">RNA polymerase sigma factor</fullName>
    </recommendedName>
</protein>
<keyword evidence="4 6" id="KW-0238">DNA-binding</keyword>
<dbReference type="Proteomes" id="UP001056429">
    <property type="component" value="Unassembled WGS sequence"/>
</dbReference>
<dbReference type="InterPro" id="IPR000838">
    <property type="entry name" value="RNA_pol_sigma70_ECF_CS"/>
</dbReference>
<sequence length="185" mass="22050">MEDIKLVEGILNGDIECFNQLMIKYEPIIQRFVYNMIKQKQTAEDIAQEVFIIVYNKLELYNKKCKFSSWILQIAKNKTIDYMRKYNKTTETNIEDARSIATDAISPEESFEFKEMKEEIIQYIDALDEPDKQIIILKYTKDSTFDDIAEVMEMKLSTVKRRYYKVRDGFKKHMSKEKRGVSYEV</sequence>
<dbReference type="InterPro" id="IPR036388">
    <property type="entry name" value="WH-like_DNA-bd_sf"/>
</dbReference>
<dbReference type="AlphaFoldDB" id="A0A9J6P0R6"/>
<dbReference type="RefSeq" id="WP_250858722.1">
    <property type="nucleotide sequence ID" value="NZ_JAGSOJ010000002.1"/>
</dbReference>
<evidence type="ECO:0000256" key="4">
    <source>
        <dbReference type="ARBA" id="ARBA00023125"/>
    </source>
</evidence>
<dbReference type="Gene3D" id="1.10.10.10">
    <property type="entry name" value="Winged helix-like DNA-binding domain superfamily/Winged helix DNA-binding domain"/>
    <property type="match status" value="1"/>
</dbReference>
<comment type="similarity">
    <text evidence="1 6">Belongs to the sigma-70 factor family. ECF subfamily.</text>
</comment>
<dbReference type="SUPFAM" id="SSF88659">
    <property type="entry name" value="Sigma3 and sigma4 domains of RNA polymerase sigma factors"/>
    <property type="match status" value="1"/>
</dbReference>
<reference evidence="9" key="1">
    <citation type="journal article" date="2021" name="mSystems">
        <title>Bacteria and Archaea Synergistically Convert Glycine Betaine to Biogenic Methane in the Formosa Cold Seep of the South China Sea.</title>
        <authorList>
            <person name="Li L."/>
            <person name="Zhang W."/>
            <person name="Zhang S."/>
            <person name="Song L."/>
            <person name="Sun Q."/>
            <person name="Zhang H."/>
            <person name="Xiang H."/>
            <person name="Dong X."/>
        </authorList>
    </citation>
    <scope>NUCLEOTIDE SEQUENCE</scope>
    <source>
        <strain evidence="9">ZWT</strain>
    </source>
</reference>
<dbReference type="EMBL" id="JAGSOJ010000002">
    <property type="protein sequence ID" value="MCM1989697.1"/>
    <property type="molecule type" value="Genomic_DNA"/>
</dbReference>
<dbReference type="InterPro" id="IPR014284">
    <property type="entry name" value="RNA_pol_sigma-70_dom"/>
</dbReference>
<evidence type="ECO:0000259" key="8">
    <source>
        <dbReference type="Pfam" id="PF08281"/>
    </source>
</evidence>
<proteinExistence type="inferred from homology"/>
<dbReference type="InterPro" id="IPR013325">
    <property type="entry name" value="RNA_pol_sigma_r2"/>
</dbReference>
<keyword evidence="2 6" id="KW-0805">Transcription regulation</keyword>
<keyword evidence="5 6" id="KW-0804">Transcription</keyword>
<name>A0A9J6P0R6_9CLOT</name>
<dbReference type="PANTHER" id="PTHR43133">
    <property type="entry name" value="RNA POLYMERASE ECF-TYPE SIGMA FACTO"/>
    <property type="match status" value="1"/>
</dbReference>
<dbReference type="Pfam" id="PF04542">
    <property type="entry name" value="Sigma70_r2"/>
    <property type="match status" value="1"/>
</dbReference>
<feature type="domain" description="RNA polymerase sigma factor 70 region 4 type 2" evidence="8">
    <location>
        <begin position="118"/>
        <end position="167"/>
    </location>
</feature>
<dbReference type="GO" id="GO:0003677">
    <property type="term" value="F:DNA binding"/>
    <property type="evidence" value="ECO:0007669"/>
    <property type="project" value="UniProtKB-KW"/>
</dbReference>
<dbReference type="GO" id="GO:0006950">
    <property type="term" value="P:response to stress"/>
    <property type="evidence" value="ECO:0007669"/>
    <property type="project" value="UniProtKB-ARBA"/>
</dbReference>
<feature type="domain" description="RNA polymerase sigma-70 region 2" evidence="7">
    <location>
        <begin position="24"/>
        <end position="88"/>
    </location>
</feature>
<dbReference type="NCBIfam" id="TIGR02937">
    <property type="entry name" value="sigma70-ECF"/>
    <property type="match status" value="1"/>
</dbReference>
<evidence type="ECO:0000256" key="6">
    <source>
        <dbReference type="RuleBase" id="RU000716"/>
    </source>
</evidence>
<evidence type="ECO:0000256" key="1">
    <source>
        <dbReference type="ARBA" id="ARBA00010641"/>
    </source>
</evidence>
<reference evidence="9" key="2">
    <citation type="submission" date="2021-04" db="EMBL/GenBank/DDBJ databases">
        <authorList>
            <person name="Dong X."/>
        </authorList>
    </citation>
    <scope>NUCLEOTIDE SEQUENCE</scope>
    <source>
        <strain evidence="9">ZWT</strain>
    </source>
</reference>